<proteinExistence type="predicted"/>
<keyword evidence="3" id="KW-1185">Reference proteome</keyword>
<dbReference type="Gene3D" id="3.40.50.11310">
    <property type="entry name" value="Bacterial phosphonate metabolism protein PhnH"/>
    <property type="match status" value="1"/>
</dbReference>
<name>A0A4R3JHW4_9PROT</name>
<evidence type="ECO:0000313" key="2">
    <source>
        <dbReference type="EMBL" id="TCS64953.1"/>
    </source>
</evidence>
<dbReference type="AlphaFoldDB" id="A0A4R3JHW4"/>
<dbReference type="PIRSF" id="PIRSF020680">
    <property type="entry name" value="PhnH"/>
    <property type="match status" value="1"/>
</dbReference>
<protein>
    <submittedName>
        <fullName evidence="2">Alpha-D-ribose 1-methylphosphonate 5-triphosphate synthase subunit PhnH</fullName>
    </submittedName>
</protein>
<accession>A0A4R3JHW4</accession>
<dbReference type="SUPFAM" id="SSF159709">
    <property type="entry name" value="PhnH-like"/>
    <property type="match status" value="1"/>
</dbReference>
<dbReference type="EMBL" id="SLZW01000001">
    <property type="protein sequence ID" value="TCS64953.1"/>
    <property type="molecule type" value="Genomic_DNA"/>
</dbReference>
<feature type="compositionally biased region" description="Pro residues" evidence="1">
    <location>
        <begin position="1"/>
        <end position="16"/>
    </location>
</feature>
<dbReference type="Pfam" id="PF05845">
    <property type="entry name" value="PhnH"/>
    <property type="match status" value="1"/>
</dbReference>
<evidence type="ECO:0000256" key="1">
    <source>
        <dbReference type="SAM" id="MobiDB-lite"/>
    </source>
</evidence>
<dbReference type="Proteomes" id="UP000295304">
    <property type="component" value="Unassembled WGS sequence"/>
</dbReference>
<gene>
    <name evidence="2" type="ORF">EDD55_101284</name>
</gene>
<comment type="caution">
    <text evidence="2">The sequence shown here is derived from an EMBL/GenBank/DDBJ whole genome shotgun (WGS) entry which is preliminary data.</text>
</comment>
<dbReference type="RefSeq" id="WP_132937683.1">
    <property type="nucleotide sequence ID" value="NZ_CP119676.1"/>
</dbReference>
<dbReference type="GO" id="GO:0019634">
    <property type="term" value="P:organic phosphonate metabolic process"/>
    <property type="evidence" value="ECO:0007669"/>
    <property type="project" value="InterPro"/>
</dbReference>
<sequence>MNTTHPPSPSTPPRPMPEFSSPTPDSQSVFHAMLEAMSRPGRIANFGDFPEPPFPLYPSTAAICLGLADFETPLWIDGAIAASAQTVNHLKFHCACPITNTPGEARTALLADPLGSADLARFCPGSDEQPEISTTVIVQVETLEEGSGKRLYGPGINGTTKLSVGGVPERFWSSLRENHTLSPRGVDVILCARNTIVCLPRTTRVGQ</sequence>
<dbReference type="InterPro" id="IPR008772">
    <property type="entry name" value="Phosphonate_metab_PhnH"/>
</dbReference>
<dbReference type="NCBIfam" id="TIGR03292">
    <property type="entry name" value="PhnH_redo"/>
    <property type="match status" value="1"/>
</dbReference>
<organism evidence="2 3">
    <name type="scientific">Varunaivibrio sulfuroxidans</name>
    <dbReference type="NCBI Taxonomy" id="1773489"/>
    <lineage>
        <taxon>Bacteria</taxon>
        <taxon>Pseudomonadati</taxon>
        <taxon>Pseudomonadota</taxon>
        <taxon>Alphaproteobacteria</taxon>
        <taxon>Rhodospirillales</taxon>
        <taxon>Magnetovibrionaceae</taxon>
        <taxon>Varunaivibrio</taxon>
    </lineage>
</organism>
<feature type="region of interest" description="Disordered" evidence="1">
    <location>
        <begin position="1"/>
        <end position="26"/>
    </location>
</feature>
<dbReference type="OrthoDB" id="9814509at2"/>
<reference evidence="2 3" key="1">
    <citation type="submission" date="2019-03" db="EMBL/GenBank/DDBJ databases">
        <title>Genomic Encyclopedia of Type Strains, Phase IV (KMG-IV): sequencing the most valuable type-strain genomes for metagenomic binning, comparative biology and taxonomic classification.</title>
        <authorList>
            <person name="Goeker M."/>
        </authorList>
    </citation>
    <scope>NUCLEOTIDE SEQUENCE [LARGE SCALE GENOMIC DNA]</scope>
    <source>
        <strain evidence="2 3">DSM 101688</strain>
    </source>
</reference>
<evidence type="ECO:0000313" key="3">
    <source>
        <dbReference type="Proteomes" id="UP000295304"/>
    </source>
</evidence>
<dbReference type="InterPro" id="IPR038058">
    <property type="entry name" value="PhnH-like_sp"/>
</dbReference>